<evidence type="ECO:0000313" key="1">
    <source>
        <dbReference type="EMBL" id="CCX31493.1"/>
    </source>
</evidence>
<reference evidence="1 2" key="1">
    <citation type="journal article" date="2013" name="PLoS Genet.">
        <title>The genome and development-dependent transcriptomes of Pyronema confluens: a window into fungal evolution.</title>
        <authorList>
            <person name="Traeger S."/>
            <person name="Altegoer F."/>
            <person name="Freitag M."/>
            <person name="Gabaldon T."/>
            <person name="Kempken F."/>
            <person name="Kumar A."/>
            <person name="Marcet-Houben M."/>
            <person name="Poggeler S."/>
            <person name="Stajich J.E."/>
            <person name="Nowrousian M."/>
        </authorList>
    </citation>
    <scope>NUCLEOTIDE SEQUENCE [LARGE SCALE GENOMIC DNA]</scope>
    <source>
        <strain evidence="2">CBS 100304</strain>
        <tissue evidence="1">Vegetative mycelium</tissue>
    </source>
</reference>
<keyword evidence="2" id="KW-1185">Reference proteome</keyword>
<dbReference type="Proteomes" id="UP000018144">
    <property type="component" value="Unassembled WGS sequence"/>
</dbReference>
<sequence length="262" mass="30314">MTQLFEDCHMENLHHNWVEKQARDSRPRSTGMVRCGTGTRFVDRLFYHRKLARHKHSQKLNDTTGRFQRPRCASMDASLRLRNYEATAVPPIVVESITSGVYDLCKRGYIDNCDKTKPMWEAFKHLILLVFYEDGDNIRCELEYFRYDSAKGQFSLGIDKKVIFPRTEELGRIILNEADVNVNFHYGTKSHPNGYDVLSLDLDELSQMVEKTMKALGKKPAGDYVHRLTPPVTPLFSATSGYINMNNDGEDEIWLDALEQWN</sequence>
<organism evidence="1 2">
    <name type="scientific">Pyronema omphalodes (strain CBS 100304)</name>
    <name type="common">Pyronema confluens</name>
    <dbReference type="NCBI Taxonomy" id="1076935"/>
    <lineage>
        <taxon>Eukaryota</taxon>
        <taxon>Fungi</taxon>
        <taxon>Dikarya</taxon>
        <taxon>Ascomycota</taxon>
        <taxon>Pezizomycotina</taxon>
        <taxon>Pezizomycetes</taxon>
        <taxon>Pezizales</taxon>
        <taxon>Pyronemataceae</taxon>
        <taxon>Pyronema</taxon>
    </lineage>
</organism>
<protein>
    <submittedName>
        <fullName evidence="1">Uncharacterized protein</fullName>
    </submittedName>
</protein>
<dbReference type="OrthoDB" id="10355271at2759"/>
<evidence type="ECO:0000313" key="2">
    <source>
        <dbReference type="Proteomes" id="UP000018144"/>
    </source>
</evidence>
<proteinExistence type="predicted"/>
<name>U4LHU4_PYROM</name>
<accession>U4LHU4</accession>
<dbReference type="EMBL" id="HF935600">
    <property type="protein sequence ID" value="CCX31493.1"/>
    <property type="molecule type" value="Genomic_DNA"/>
</dbReference>
<gene>
    <name evidence="1" type="ORF">PCON_10842</name>
</gene>
<dbReference type="AlphaFoldDB" id="U4LHU4"/>